<dbReference type="GO" id="GO:0016747">
    <property type="term" value="F:acyltransferase activity, transferring groups other than amino-acyl groups"/>
    <property type="evidence" value="ECO:0007669"/>
    <property type="project" value="UniProtKB-ARBA"/>
</dbReference>
<dbReference type="OrthoDB" id="7055207at2"/>
<dbReference type="PANTHER" id="PTHR34069">
    <property type="entry name" value="3-OXOACYL-[ACYL-CARRIER-PROTEIN] SYNTHASE 3"/>
    <property type="match status" value="1"/>
</dbReference>
<dbReference type="InterPro" id="IPR013747">
    <property type="entry name" value="ACP_syn_III_C"/>
</dbReference>
<name>A0A4Y3RT19_9ACTN</name>
<sequence>MRYERDIFIAGVGSSVPATRRVRDAVAEGRIDERTARQMRMDSVAVSASEPGPVLAATAGRRAMAHAGLGPADIDLLLHATVHYQGHDLWPPASYIQREVPCGDGPALEVRQMSNGGMAALDLAAGYLLGGDSRSAALLTAGDRFGEPAFDRWRSDPGTLYGDAGAALVLSRRAGFARLLSLATVADSELEGMHRGDDPFGAAPFALHPVVDMERHKRAYVGAAGMSFTVARVSAGQRTALKRALAEADVTLDRIDRFVLPNLGWRRLDAAFFQPFGIPEERTVFDWGRTVGHLGAADQFAALAHLAATGALRPGEHVLLAGIGAGFTWSCAVVRVLDTPAVPPTAPVAPPESPAVSCGPAAPPVSTHVEGQEK</sequence>
<feature type="region of interest" description="Disordered" evidence="3">
    <location>
        <begin position="346"/>
        <end position="374"/>
    </location>
</feature>
<dbReference type="PANTHER" id="PTHR34069:SF2">
    <property type="entry name" value="BETA-KETOACYL-[ACYL-CARRIER-PROTEIN] SYNTHASE III"/>
    <property type="match status" value="1"/>
</dbReference>
<evidence type="ECO:0000259" key="4">
    <source>
        <dbReference type="Pfam" id="PF08541"/>
    </source>
</evidence>
<dbReference type="Pfam" id="PF08541">
    <property type="entry name" value="ACP_syn_III_C"/>
    <property type="match status" value="1"/>
</dbReference>
<dbReference type="GO" id="GO:0044550">
    <property type="term" value="P:secondary metabolite biosynthetic process"/>
    <property type="evidence" value="ECO:0007669"/>
    <property type="project" value="TreeGrafter"/>
</dbReference>
<proteinExistence type="predicted"/>
<gene>
    <name evidence="5" type="ORF">SGA01_66660</name>
</gene>
<dbReference type="InterPro" id="IPR016039">
    <property type="entry name" value="Thiolase-like"/>
</dbReference>
<feature type="domain" description="Beta-ketoacyl-[acyl-carrier-protein] synthase III C-terminal" evidence="4">
    <location>
        <begin position="245"/>
        <end position="335"/>
    </location>
</feature>
<dbReference type="SUPFAM" id="SSF53901">
    <property type="entry name" value="Thiolase-like"/>
    <property type="match status" value="1"/>
</dbReference>
<evidence type="ECO:0000313" key="6">
    <source>
        <dbReference type="Proteomes" id="UP000315226"/>
    </source>
</evidence>
<dbReference type="CDD" id="cd00827">
    <property type="entry name" value="init_cond_enzymes"/>
    <property type="match status" value="1"/>
</dbReference>
<evidence type="ECO:0000256" key="1">
    <source>
        <dbReference type="ARBA" id="ARBA00022679"/>
    </source>
</evidence>
<keyword evidence="6" id="KW-1185">Reference proteome</keyword>
<dbReference type="Gene3D" id="3.40.47.10">
    <property type="match status" value="2"/>
</dbReference>
<dbReference type="RefSeq" id="WP_141301195.1">
    <property type="nucleotide sequence ID" value="NZ_BJMN01000051.1"/>
</dbReference>
<reference evidence="5 6" key="1">
    <citation type="submission" date="2019-06" db="EMBL/GenBank/DDBJ databases">
        <title>Whole genome shotgun sequence of Streptomyces gardneri NBRC 12865.</title>
        <authorList>
            <person name="Hosoyama A."/>
            <person name="Uohara A."/>
            <person name="Ohji S."/>
            <person name="Ichikawa N."/>
        </authorList>
    </citation>
    <scope>NUCLEOTIDE SEQUENCE [LARGE SCALE GENOMIC DNA]</scope>
    <source>
        <strain evidence="5 6">NBRC 12865</strain>
    </source>
</reference>
<evidence type="ECO:0000256" key="2">
    <source>
        <dbReference type="ARBA" id="ARBA00023315"/>
    </source>
</evidence>
<comment type="caution">
    <text evidence="5">The sequence shown here is derived from an EMBL/GenBank/DDBJ whole genome shotgun (WGS) entry which is preliminary data.</text>
</comment>
<dbReference type="Proteomes" id="UP000315226">
    <property type="component" value="Unassembled WGS sequence"/>
</dbReference>
<evidence type="ECO:0000256" key="3">
    <source>
        <dbReference type="SAM" id="MobiDB-lite"/>
    </source>
</evidence>
<keyword evidence="2" id="KW-0012">Acyltransferase</keyword>
<dbReference type="AlphaFoldDB" id="A0A4Y3RT19"/>
<evidence type="ECO:0000313" key="5">
    <source>
        <dbReference type="EMBL" id="GEB61061.1"/>
    </source>
</evidence>
<dbReference type="EMBL" id="BJMN01000051">
    <property type="protein sequence ID" value="GEB61061.1"/>
    <property type="molecule type" value="Genomic_DNA"/>
</dbReference>
<keyword evidence="1" id="KW-0808">Transferase</keyword>
<organism evidence="5 6">
    <name type="scientific">Streptomyces gardneri</name>
    <dbReference type="NCBI Taxonomy" id="66892"/>
    <lineage>
        <taxon>Bacteria</taxon>
        <taxon>Bacillati</taxon>
        <taxon>Actinomycetota</taxon>
        <taxon>Actinomycetes</taxon>
        <taxon>Kitasatosporales</taxon>
        <taxon>Streptomycetaceae</taxon>
        <taxon>Streptomyces</taxon>
    </lineage>
</organism>
<protein>
    <recommendedName>
        <fullName evidence="4">Beta-ketoacyl-[acyl-carrier-protein] synthase III C-terminal domain-containing protein</fullName>
    </recommendedName>
</protein>
<accession>A0A4Y3RT19</accession>